<accession>A0A7C4BBI1</accession>
<protein>
    <recommendedName>
        <fullName evidence="2">ArsR family transcriptional regulator</fullName>
    </recommendedName>
</protein>
<comment type="caution">
    <text evidence="1">The sequence shown here is derived from an EMBL/GenBank/DDBJ whole genome shotgun (WGS) entry which is preliminary data.</text>
</comment>
<dbReference type="EMBL" id="DTFF01000024">
    <property type="protein sequence ID" value="HGI87333.1"/>
    <property type="molecule type" value="Genomic_DNA"/>
</dbReference>
<gene>
    <name evidence="1" type="ORF">ENV14_02905</name>
</gene>
<proteinExistence type="predicted"/>
<dbReference type="AlphaFoldDB" id="A0A7C4BBI1"/>
<dbReference type="SUPFAM" id="SSF46785">
    <property type="entry name" value="Winged helix' DNA-binding domain"/>
    <property type="match status" value="1"/>
</dbReference>
<reference evidence="1" key="1">
    <citation type="journal article" date="2020" name="mSystems">
        <title>Genome- and Community-Level Interaction Insights into Carbon Utilization and Element Cycling Functions of Hydrothermarchaeota in Hydrothermal Sediment.</title>
        <authorList>
            <person name="Zhou Z."/>
            <person name="Liu Y."/>
            <person name="Xu W."/>
            <person name="Pan J."/>
            <person name="Luo Z.H."/>
            <person name="Li M."/>
        </authorList>
    </citation>
    <scope>NUCLEOTIDE SEQUENCE [LARGE SCALE GENOMIC DNA]</scope>
    <source>
        <strain evidence="1">SpSt-732</strain>
    </source>
</reference>
<evidence type="ECO:0008006" key="2">
    <source>
        <dbReference type="Google" id="ProtNLM"/>
    </source>
</evidence>
<name>A0A7C4BBI1_9CREN</name>
<sequence>MFVKRRIQQKILEYLKERGEATDKELLEIIGKEFSISYTDLLKILMYLEIEGYIEVKLLKDSFNIVQKTASKRRIL</sequence>
<dbReference type="InterPro" id="IPR036390">
    <property type="entry name" value="WH_DNA-bd_sf"/>
</dbReference>
<organism evidence="1">
    <name type="scientific">Ignisphaera aggregans</name>
    <dbReference type="NCBI Taxonomy" id="334771"/>
    <lineage>
        <taxon>Archaea</taxon>
        <taxon>Thermoproteota</taxon>
        <taxon>Thermoprotei</taxon>
        <taxon>Desulfurococcales</taxon>
        <taxon>Desulfurococcaceae</taxon>
        <taxon>Ignisphaera</taxon>
    </lineage>
</organism>
<evidence type="ECO:0000313" key="1">
    <source>
        <dbReference type="EMBL" id="HGI87333.1"/>
    </source>
</evidence>